<sequence>MDTRAEIRDFLTSRRARLTPEQAGVPTYGGVRRVPGLRREEVAHLAGVSVDYYNRLERGRATGISPEVLEAVVRALQLDDVEHEHLRNLLHAARPSPLRAPRSRARQAVRPTVQKVLDALDVPGFVQNSRLEIVAANALGEALYADAEGDHRLTLPFSMPHFVFLDPRSPDFYGDWSRVARNQVALLRTRAGRTPDDPELLALVGKLSTQSPHFRELWATHDVLKYRKGPKNYHHPVVGDVEFIGESFDLSEDEDLALLTYTYEQNSPTAQAMTLLASWISPAVLPSS</sequence>
<accession>A0ABW0FIJ5</accession>
<dbReference type="PANTHER" id="PTHR35010">
    <property type="entry name" value="BLL4672 PROTEIN-RELATED"/>
    <property type="match status" value="1"/>
</dbReference>
<evidence type="ECO:0000313" key="3">
    <source>
        <dbReference type="Proteomes" id="UP001595937"/>
    </source>
</evidence>
<dbReference type="EMBL" id="JBHSLN010000073">
    <property type="protein sequence ID" value="MFC5298546.1"/>
    <property type="molecule type" value="Genomic_DNA"/>
</dbReference>
<dbReference type="InterPro" id="IPR001387">
    <property type="entry name" value="Cro/C1-type_HTH"/>
</dbReference>
<dbReference type="InterPro" id="IPR010982">
    <property type="entry name" value="Lambda_DNA-bd_dom_sf"/>
</dbReference>
<dbReference type="PANTHER" id="PTHR35010:SF2">
    <property type="entry name" value="BLL4672 PROTEIN"/>
    <property type="match status" value="1"/>
</dbReference>
<dbReference type="Gene3D" id="3.30.450.180">
    <property type="match status" value="1"/>
</dbReference>
<dbReference type="Pfam" id="PF17765">
    <property type="entry name" value="MLTR_LBD"/>
    <property type="match status" value="1"/>
</dbReference>
<name>A0ABW0FIJ5_9MICO</name>
<feature type="domain" description="HTH cro/C1-type" evidence="1">
    <location>
        <begin position="36"/>
        <end position="83"/>
    </location>
</feature>
<dbReference type="Pfam" id="PF13560">
    <property type="entry name" value="HTH_31"/>
    <property type="match status" value="1"/>
</dbReference>
<dbReference type="RefSeq" id="WP_343926490.1">
    <property type="nucleotide sequence ID" value="NZ_BAAAIR010000101.1"/>
</dbReference>
<comment type="caution">
    <text evidence="2">The sequence shown here is derived from an EMBL/GenBank/DDBJ whole genome shotgun (WGS) entry which is preliminary data.</text>
</comment>
<gene>
    <name evidence="2" type="ORF">ACFPK8_13605</name>
</gene>
<dbReference type="GeneID" id="303299258"/>
<dbReference type="SUPFAM" id="SSF47413">
    <property type="entry name" value="lambda repressor-like DNA-binding domains"/>
    <property type="match status" value="1"/>
</dbReference>
<protein>
    <submittedName>
        <fullName evidence="2">Helix-turn-helix transcriptional regulator</fullName>
    </submittedName>
</protein>
<dbReference type="CDD" id="cd00093">
    <property type="entry name" value="HTH_XRE"/>
    <property type="match status" value="1"/>
</dbReference>
<organism evidence="2 3">
    <name type="scientific">Brachybacterium tyrofermentans</name>
    <dbReference type="NCBI Taxonomy" id="47848"/>
    <lineage>
        <taxon>Bacteria</taxon>
        <taxon>Bacillati</taxon>
        <taxon>Actinomycetota</taxon>
        <taxon>Actinomycetes</taxon>
        <taxon>Micrococcales</taxon>
        <taxon>Dermabacteraceae</taxon>
        <taxon>Brachybacterium</taxon>
    </lineage>
</organism>
<proteinExistence type="predicted"/>
<dbReference type="SMART" id="SM00530">
    <property type="entry name" value="HTH_XRE"/>
    <property type="match status" value="1"/>
</dbReference>
<keyword evidence="3" id="KW-1185">Reference proteome</keyword>
<reference evidence="3" key="1">
    <citation type="journal article" date="2019" name="Int. J. Syst. Evol. Microbiol.">
        <title>The Global Catalogue of Microorganisms (GCM) 10K type strain sequencing project: providing services to taxonomists for standard genome sequencing and annotation.</title>
        <authorList>
            <consortium name="The Broad Institute Genomics Platform"/>
            <consortium name="The Broad Institute Genome Sequencing Center for Infectious Disease"/>
            <person name="Wu L."/>
            <person name="Ma J."/>
        </authorList>
    </citation>
    <scope>NUCLEOTIDE SEQUENCE [LARGE SCALE GENOMIC DNA]</scope>
    <source>
        <strain evidence="3">CGMCC 1.16455</strain>
    </source>
</reference>
<dbReference type="PROSITE" id="PS50943">
    <property type="entry name" value="HTH_CROC1"/>
    <property type="match status" value="1"/>
</dbReference>
<evidence type="ECO:0000259" key="1">
    <source>
        <dbReference type="PROSITE" id="PS50943"/>
    </source>
</evidence>
<dbReference type="Gene3D" id="1.10.260.40">
    <property type="entry name" value="lambda repressor-like DNA-binding domains"/>
    <property type="match status" value="1"/>
</dbReference>
<dbReference type="InterPro" id="IPR041413">
    <property type="entry name" value="MLTR_LBD"/>
</dbReference>
<dbReference type="Proteomes" id="UP001595937">
    <property type="component" value="Unassembled WGS sequence"/>
</dbReference>
<evidence type="ECO:0000313" key="2">
    <source>
        <dbReference type="EMBL" id="MFC5298546.1"/>
    </source>
</evidence>